<evidence type="ECO:0000259" key="1">
    <source>
        <dbReference type="Pfam" id="PF21473"/>
    </source>
</evidence>
<protein>
    <submittedName>
        <fullName evidence="2">Nucleic acid-binding, OB-fold-like protein</fullName>
    </submittedName>
</protein>
<dbReference type="OrthoDB" id="2274046at2759"/>
<dbReference type="PANTHER" id="PTHR31472:SF5">
    <property type="entry name" value="OS05G0244600 PROTEIN"/>
    <property type="match status" value="1"/>
</dbReference>
<dbReference type="Pfam" id="PF21473">
    <property type="entry name" value="OB_Ssb-like"/>
    <property type="match status" value="1"/>
</dbReference>
<sequence length="235" mass="25992">MAAPLPPNTSRLSAAAYPPSAVHVSTAPPSRPARYTKVDLLTPASVGHNLVLRVLRILATFEKARVDGSTTKIAEIVVGDETGVITLRARNSQVEFFLKKVQKEEEEEEKPCVIVLRNAGVSMYKGHMRLIVNKWGKISSYPDEVASTPPPPADVLGTNDKSSVEYELVEQMAAKEGGESEEEGEGTEAHDLFNQLCHHQTSTIRSCISETIRCKNYLTGDQLNCRVVRINRRHW</sequence>
<dbReference type="PANTHER" id="PTHR31472">
    <property type="entry name" value="OS05G0244600 PROTEIN"/>
    <property type="match status" value="1"/>
</dbReference>
<accession>W7TRE0</accession>
<dbReference type="EMBL" id="AZIL01001882">
    <property type="protein sequence ID" value="EWM23061.1"/>
    <property type="molecule type" value="Genomic_DNA"/>
</dbReference>
<name>W7TRE0_9STRA</name>
<organism evidence="2 3">
    <name type="scientific">Nannochloropsis gaditana</name>
    <dbReference type="NCBI Taxonomy" id="72520"/>
    <lineage>
        <taxon>Eukaryota</taxon>
        <taxon>Sar</taxon>
        <taxon>Stramenopiles</taxon>
        <taxon>Ochrophyta</taxon>
        <taxon>Eustigmatophyceae</taxon>
        <taxon>Eustigmatales</taxon>
        <taxon>Monodopsidaceae</taxon>
        <taxon>Nannochloropsis</taxon>
    </lineage>
</organism>
<comment type="caution">
    <text evidence="2">The sequence shown here is derived from an EMBL/GenBank/DDBJ whole genome shotgun (WGS) entry which is preliminary data.</text>
</comment>
<proteinExistence type="predicted"/>
<evidence type="ECO:0000313" key="3">
    <source>
        <dbReference type="Proteomes" id="UP000019335"/>
    </source>
</evidence>
<reference evidence="2 3" key="1">
    <citation type="journal article" date="2014" name="Mol. Plant">
        <title>Chromosome Scale Genome Assembly and Transcriptome Profiling of Nannochloropsis gaditana in Nitrogen Depletion.</title>
        <authorList>
            <person name="Corteggiani Carpinelli E."/>
            <person name="Telatin A."/>
            <person name="Vitulo N."/>
            <person name="Forcato C."/>
            <person name="D'Angelo M."/>
            <person name="Schiavon R."/>
            <person name="Vezzi A."/>
            <person name="Giacometti G.M."/>
            <person name="Morosinotto T."/>
            <person name="Valle G."/>
        </authorList>
    </citation>
    <scope>NUCLEOTIDE SEQUENCE [LARGE SCALE GENOMIC DNA]</scope>
    <source>
        <strain evidence="2 3">B-31</strain>
    </source>
</reference>
<dbReference type="Proteomes" id="UP000019335">
    <property type="component" value="Chromosome 18"/>
</dbReference>
<feature type="domain" description="Single-stranded DNA binding protein Ssb-like OB fold" evidence="1">
    <location>
        <begin position="41"/>
        <end position="139"/>
    </location>
</feature>
<dbReference type="Gene3D" id="2.40.50.140">
    <property type="entry name" value="Nucleic acid-binding proteins"/>
    <property type="match status" value="1"/>
</dbReference>
<keyword evidence="3" id="KW-1185">Reference proteome</keyword>
<dbReference type="InterPro" id="IPR012340">
    <property type="entry name" value="NA-bd_OB-fold"/>
</dbReference>
<dbReference type="SUPFAM" id="SSF50249">
    <property type="entry name" value="Nucleic acid-binding proteins"/>
    <property type="match status" value="1"/>
</dbReference>
<gene>
    <name evidence="2" type="ORF">Naga_100847g3</name>
</gene>
<dbReference type="InterPro" id="IPR048970">
    <property type="entry name" value="OB_Ssb-like"/>
</dbReference>
<evidence type="ECO:0000313" key="2">
    <source>
        <dbReference type="EMBL" id="EWM23061.1"/>
    </source>
</evidence>
<dbReference type="AlphaFoldDB" id="W7TRE0"/>